<sequence length="1154" mass="127877">MLMHASFDGKTFAHAIIYFMQRRINATTSDFLLRKSMKTLFTLFCLAFLAVIVQGGEESGKKVEPLPCKDRGSKASCNRYMKKDNFEELCKENRRIGRYLCCKTCAEKLGVEVNEDGKFKDFGTFTYYEPTCPALEDRGNHTICEMIKHGSEVYKCDQSEAQAACAKTCNLRVIILSTAADSAAWVVHTIPGFPTAKIPYNWPASETARGHLLICLTISKSQINAIAASLLLVQPVIHYNDIPETETAGMPYFKKLAEGQTPFIPPFTSRRTIRTKDDRAPVTVHIYSKSESSKYEIYKKVIVKALKKTIKVWSRRDNKLKGDCRVPGRHVRLLQSPGVINGHNTNLEADDTNWAVSDPGSVICHVDKPYFKNQSKEPAMAICIENNDIFTLYKAPRQNTGKIILASAAGNCDDGAAPLSNNGGHSFAATLEHVVQANNDIKFLAYNNVPPAVPNVKTKSNSKEIYKEVIVKALKKTIKVWSRRDHKLKGDCGVPERYIRLLQSLGVINGHNTNLEADDTNWAVSDPGSVICHYKYRAIVYKAPRQNTGKIILASAAGNWDDGAAPLSNNGGHSFAATLEHVVQANNDIKFLAYNNVPPAVPNVKTKSNSKGVIIVRTTVNVDSAAWVVHTIPGFPTAKTPYTWPAAEDARGHLLICLTISESQINAIAASLLLVQPVIHYNDIPETETAGMPYFKKLAEGQTPIIPPFTSRRTIRTQSAGAPVTVHIYSKSGTSKYEIYKEVIVKALKKTIKVWSRRDHKLKGDCGVPERYIRLLQSLGVINGHNTNLEADDTNWAVSDPGSVICHVDKPYFNNQSKEPAMAICIENNDILMAIVYKAPAQDTGKIIHAGAVGNWDNGQAPFTNRQGHSFAKTLEHVVGDDRTIKFLAYNNVPPGIPNVKTKSNSKGVIILSTTADSAAWVVHTIPGFPTAKTPYDWPASETARGHLLICLTIAESQINGIAASLLLVQPVIHYNDIPESETAGMPYFKKLTEGKTRVMPPFTSRRTIRTKDGRDPVTVHIYSKSETSKYEIYKKVIVKALKKTIKVWSRRDNKLKGDCRVPGRHVHLLQSPGVINGHNTNLEADDTNWAVSDPGSVICHVDKPYFKNQSKEPAMAICIENNDIFTRFNEIAAQKKSFMHLIFIPLTLLRNNK</sequence>
<accession>A0A0V0ZEB7</accession>
<keyword evidence="4" id="KW-1185">Reference proteome</keyword>
<evidence type="ECO:0000256" key="1">
    <source>
        <dbReference type="ARBA" id="ARBA00007527"/>
    </source>
</evidence>
<dbReference type="PANTHER" id="PTHR10858:SF23">
    <property type="entry name" value="DEOXYRIBONUCLEASE II"/>
    <property type="match status" value="1"/>
</dbReference>
<evidence type="ECO:0000313" key="4">
    <source>
        <dbReference type="Proteomes" id="UP000054783"/>
    </source>
</evidence>
<dbReference type="PANTHER" id="PTHR10858">
    <property type="entry name" value="DEOXYRIBONUCLEASE II"/>
    <property type="match status" value="1"/>
</dbReference>
<dbReference type="Proteomes" id="UP000054783">
    <property type="component" value="Unassembled WGS sequence"/>
</dbReference>
<name>A0A0V0ZEB7_9BILA</name>
<dbReference type="EMBL" id="JYDQ01000216">
    <property type="protein sequence ID" value="KRY10832.1"/>
    <property type="molecule type" value="Genomic_DNA"/>
</dbReference>
<dbReference type="Pfam" id="PF03265">
    <property type="entry name" value="DNase_II"/>
    <property type="match status" value="3"/>
</dbReference>
<proteinExistence type="inferred from homology"/>
<dbReference type="AlphaFoldDB" id="A0A0V0ZEB7"/>
<comment type="caution">
    <text evidence="3">The sequence shown here is derived from an EMBL/GenBank/DDBJ whole genome shotgun (WGS) entry which is preliminary data.</text>
</comment>
<keyword evidence="2" id="KW-0378">Hydrolase</keyword>
<reference evidence="3 4" key="1">
    <citation type="submission" date="2015-01" db="EMBL/GenBank/DDBJ databases">
        <title>Evolution of Trichinella species and genotypes.</title>
        <authorList>
            <person name="Korhonen P.K."/>
            <person name="Edoardo P."/>
            <person name="Giuseppe L.R."/>
            <person name="Gasser R.B."/>
        </authorList>
    </citation>
    <scope>NUCLEOTIDE SEQUENCE [LARGE SCALE GENOMIC DNA]</scope>
    <source>
        <strain evidence="3">ISS2496</strain>
    </source>
</reference>
<dbReference type="OrthoDB" id="5929915at2759"/>
<dbReference type="GO" id="GO:0004531">
    <property type="term" value="F:deoxyribonuclease II activity"/>
    <property type="evidence" value="ECO:0007669"/>
    <property type="project" value="InterPro"/>
</dbReference>
<evidence type="ECO:0000256" key="2">
    <source>
        <dbReference type="ARBA" id="ARBA00022801"/>
    </source>
</evidence>
<dbReference type="InterPro" id="IPR004947">
    <property type="entry name" value="DNase_II"/>
</dbReference>
<dbReference type="GO" id="GO:0006309">
    <property type="term" value="P:apoptotic DNA fragmentation"/>
    <property type="evidence" value="ECO:0007669"/>
    <property type="project" value="TreeGrafter"/>
</dbReference>
<evidence type="ECO:0000313" key="3">
    <source>
        <dbReference type="EMBL" id="KRY10832.1"/>
    </source>
</evidence>
<protein>
    <submittedName>
        <fullName evidence="3">Deoxyribonuclease-2-beta</fullName>
    </submittedName>
</protein>
<gene>
    <name evidence="3" type="primary">Dnase2b</name>
    <name evidence="3" type="ORF">T12_6315</name>
</gene>
<comment type="similarity">
    <text evidence="1">Belongs to the DNase II family.</text>
</comment>
<organism evidence="3 4">
    <name type="scientific">Trichinella patagoniensis</name>
    <dbReference type="NCBI Taxonomy" id="990121"/>
    <lineage>
        <taxon>Eukaryota</taxon>
        <taxon>Metazoa</taxon>
        <taxon>Ecdysozoa</taxon>
        <taxon>Nematoda</taxon>
        <taxon>Enoplea</taxon>
        <taxon>Dorylaimia</taxon>
        <taxon>Trichinellida</taxon>
        <taxon>Trichinellidae</taxon>
        <taxon>Trichinella</taxon>
    </lineage>
</organism>